<evidence type="ECO:0000313" key="7">
    <source>
        <dbReference type="EMBL" id="OBS66071.1"/>
    </source>
</evidence>
<dbReference type="InterPro" id="IPR026748">
    <property type="entry name" value="Clarin"/>
</dbReference>
<dbReference type="EMBL" id="LZPO01087566">
    <property type="protein sequence ID" value="OBS66071.1"/>
    <property type="molecule type" value="Genomic_DNA"/>
</dbReference>
<evidence type="ECO:0000256" key="1">
    <source>
        <dbReference type="ARBA" id="ARBA00004141"/>
    </source>
</evidence>
<accession>A0A1A6GIM7</accession>
<keyword evidence="5 6" id="KW-0472">Membrane</keyword>
<comment type="similarity">
    <text evidence="2">Belongs to the clarin family.</text>
</comment>
<evidence type="ECO:0000313" key="8">
    <source>
        <dbReference type="Proteomes" id="UP000092124"/>
    </source>
</evidence>
<comment type="caution">
    <text evidence="7">The sequence shown here is derived from an EMBL/GenBank/DDBJ whole genome shotgun (WGS) entry which is preliminary data.</text>
</comment>
<dbReference type="GO" id="GO:0016020">
    <property type="term" value="C:membrane"/>
    <property type="evidence" value="ECO:0007669"/>
    <property type="project" value="UniProtKB-SubCell"/>
</dbReference>
<comment type="subcellular location">
    <subcellularLocation>
        <location evidence="1">Membrane</location>
        <topology evidence="1">Multi-pass membrane protein</topology>
    </subcellularLocation>
</comment>
<dbReference type="Pfam" id="PF25807">
    <property type="entry name" value="Clarin-2"/>
    <property type="match status" value="1"/>
</dbReference>
<dbReference type="GO" id="GO:0007605">
    <property type="term" value="P:sensory perception of sound"/>
    <property type="evidence" value="ECO:0007669"/>
    <property type="project" value="TreeGrafter"/>
</dbReference>
<dbReference type="OrthoDB" id="10012538at2759"/>
<keyword evidence="3 6" id="KW-0812">Transmembrane</keyword>
<evidence type="ECO:0000256" key="3">
    <source>
        <dbReference type="ARBA" id="ARBA00022692"/>
    </source>
</evidence>
<keyword evidence="4 6" id="KW-1133">Transmembrane helix</keyword>
<dbReference type="STRING" id="56216.A0A1A6GIM7"/>
<proteinExistence type="inferred from homology"/>
<evidence type="ECO:0000256" key="5">
    <source>
        <dbReference type="ARBA" id="ARBA00023136"/>
    </source>
</evidence>
<evidence type="ECO:0000256" key="4">
    <source>
        <dbReference type="ARBA" id="ARBA00022989"/>
    </source>
</evidence>
<organism evidence="7 8">
    <name type="scientific">Neotoma lepida</name>
    <name type="common">Desert woodrat</name>
    <dbReference type="NCBI Taxonomy" id="56216"/>
    <lineage>
        <taxon>Eukaryota</taxon>
        <taxon>Metazoa</taxon>
        <taxon>Chordata</taxon>
        <taxon>Craniata</taxon>
        <taxon>Vertebrata</taxon>
        <taxon>Euteleostomi</taxon>
        <taxon>Mammalia</taxon>
        <taxon>Eutheria</taxon>
        <taxon>Euarchontoglires</taxon>
        <taxon>Glires</taxon>
        <taxon>Rodentia</taxon>
        <taxon>Myomorpha</taxon>
        <taxon>Muroidea</taxon>
        <taxon>Cricetidae</taxon>
        <taxon>Neotominae</taxon>
        <taxon>Neotoma</taxon>
    </lineage>
</organism>
<protein>
    <submittedName>
        <fullName evidence="7">Uncharacterized protein</fullName>
    </submittedName>
</protein>
<reference evidence="7 8" key="1">
    <citation type="submission" date="2016-06" db="EMBL/GenBank/DDBJ databases">
        <title>The Draft Genome Sequence and Annotation of the Desert Woodrat Neotoma lepida.</title>
        <authorList>
            <person name="Campbell M."/>
            <person name="Oakeson K.F."/>
            <person name="Yandell M."/>
            <person name="Halpert J.R."/>
            <person name="Dearing D."/>
        </authorList>
    </citation>
    <scope>NUCLEOTIDE SEQUENCE [LARGE SCALE GENOMIC DNA]</scope>
    <source>
        <strain evidence="7">417</strain>
        <tissue evidence="7">Liver</tissue>
    </source>
</reference>
<dbReference type="GO" id="GO:0050957">
    <property type="term" value="P:equilibrioception"/>
    <property type="evidence" value="ECO:0007669"/>
    <property type="project" value="TreeGrafter"/>
</dbReference>
<feature type="transmembrane region" description="Helical" evidence="6">
    <location>
        <begin position="60"/>
        <end position="84"/>
    </location>
</feature>
<dbReference type="PANTHER" id="PTHR31548:SF4">
    <property type="entry name" value="CLARIN-1"/>
    <property type="match status" value="1"/>
</dbReference>
<feature type="non-terminal residue" evidence="7">
    <location>
        <position position="1"/>
    </location>
</feature>
<dbReference type="PANTHER" id="PTHR31548">
    <property type="entry name" value="CLARIN"/>
    <property type="match status" value="1"/>
</dbReference>
<evidence type="ECO:0000256" key="6">
    <source>
        <dbReference type="SAM" id="Phobius"/>
    </source>
</evidence>
<gene>
    <name evidence="7" type="ORF">A6R68_05389</name>
</gene>
<dbReference type="Proteomes" id="UP000092124">
    <property type="component" value="Unassembled WGS sequence"/>
</dbReference>
<feature type="non-terminal residue" evidence="7">
    <location>
        <position position="134"/>
    </location>
</feature>
<dbReference type="AlphaFoldDB" id="A0A1A6GIM7"/>
<keyword evidence="8" id="KW-1185">Reference proteome</keyword>
<evidence type="ECO:0000256" key="2">
    <source>
        <dbReference type="ARBA" id="ARBA00005787"/>
    </source>
</evidence>
<sequence>FCSSLDPQVRALAAVLKQPRALLVNASGEELNKFMGEMQYGLFHGEGIRQYLLQAIPVSIHVNIILFSMILVILTMVGTAFFMYNAFGKPFETLHGPLGLYLLPLAAGSEAASTDILLDTTPFSHTIQLQHQLV</sequence>
<name>A0A1A6GIM7_NEOLE</name>